<dbReference type="GO" id="GO:0000271">
    <property type="term" value="P:polysaccharide biosynthetic process"/>
    <property type="evidence" value="ECO:0007669"/>
    <property type="project" value="TreeGrafter"/>
</dbReference>
<dbReference type="GO" id="GO:0030170">
    <property type="term" value="F:pyridoxal phosphate binding"/>
    <property type="evidence" value="ECO:0007669"/>
    <property type="project" value="TreeGrafter"/>
</dbReference>
<dbReference type="InterPro" id="IPR015421">
    <property type="entry name" value="PyrdxlP-dep_Trfase_major"/>
</dbReference>
<dbReference type="Gene3D" id="3.40.640.10">
    <property type="entry name" value="Type I PLP-dependent aspartate aminotransferase-like (Major domain)"/>
    <property type="match status" value="1"/>
</dbReference>
<organism evidence="4 5">
    <name type="scientific">Candidatus Argoarchaeum ethanivorans</name>
    <dbReference type="NCBI Taxonomy" id="2608793"/>
    <lineage>
        <taxon>Archaea</taxon>
        <taxon>Methanobacteriati</taxon>
        <taxon>Methanobacteriota</taxon>
        <taxon>Stenosarchaea group</taxon>
        <taxon>Methanomicrobia</taxon>
        <taxon>Methanosarcinales</taxon>
        <taxon>Methanosarcinales incertae sedis</taxon>
        <taxon>GOM Arc I cluster</taxon>
        <taxon>Candidatus Argoarchaeum</taxon>
    </lineage>
</organism>
<accession>A0A812A1F2</accession>
<gene>
    <name evidence="4" type="primary">arnB</name>
    <name evidence="4" type="ORF">DNFNHJIP_00043</name>
</gene>
<keyword evidence="4" id="KW-0032">Aminotransferase</keyword>
<dbReference type="Gene3D" id="3.90.1150.10">
    <property type="entry name" value="Aspartate Aminotransferase, domain 1"/>
    <property type="match status" value="1"/>
</dbReference>
<reference evidence="4" key="1">
    <citation type="submission" date="2020-12" db="EMBL/GenBank/DDBJ databases">
        <authorList>
            <person name="Hahn C.J."/>
            <person name="Laso-Perez R."/>
            <person name="Vulcano F."/>
            <person name="Vaziourakis K.-M."/>
            <person name="Stokke R."/>
            <person name="Steen I.H."/>
            <person name="Teske A."/>
            <person name="Boetius A."/>
            <person name="Liebeke M."/>
            <person name="Amann R."/>
            <person name="Knittel K."/>
        </authorList>
    </citation>
    <scope>NUCLEOTIDE SEQUENCE</scope>
    <source>
        <strain evidence="4">Gfbio:c6db26ca-90af-429b-aeed-0e3e8aed0b5e:GoM-Arc1_AMV-AAA_792_C10</strain>
    </source>
</reference>
<dbReference type="AlphaFoldDB" id="A0A812A1F2"/>
<dbReference type="PANTHER" id="PTHR30244:SF36">
    <property type="entry name" value="3-OXO-GLUCOSE-6-PHOSPHATE:GLUTAMATE AMINOTRANSFERASE"/>
    <property type="match status" value="1"/>
</dbReference>
<dbReference type="PANTHER" id="PTHR30244">
    <property type="entry name" value="TRANSAMINASE"/>
    <property type="match status" value="1"/>
</dbReference>
<evidence type="ECO:0000313" key="4">
    <source>
        <dbReference type="EMBL" id="CAD7766645.1"/>
    </source>
</evidence>
<dbReference type="SUPFAM" id="SSF53383">
    <property type="entry name" value="PLP-dependent transferases"/>
    <property type="match status" value="1"/>
</dbReference>
<comment type="caution">
    <text evidence="4">The sequence shown here is derived from an EMBL/GenBank/DDBJ whole genome shotgun (WGS) entry which is preliminary data.</text>
</comment>
<dbReference type="PIRSF" id="PIRSF000390">
    <property type="entry name" value="PLP_StrS"/>
    <property type="match status" value="1"/>
</dbReference>
<evidence type="ECO:0000313" key="5">
    <source>
        <dbReference type="Proteomes" id="UP000614580"/>
    </source>
</evidence>
<dbReference type="EC" id="2.6.1.87" evidence="4"/>
<dbReference type="EMBL" id="CAJHZY010000003">
    <property type="protein sequence ID" value="CAD7766645.1"/>
    <property type="molecule type" value="Genomic_DNA"/>
</dbReference>
<keyword evidence="4" id="KW-0808">Transferase</keyword>
<evidence type="ECO:0000256" key="3">
    <source>
        <dbReference type="RuleBase" id="RU004508"/>
    </source>
</evidence>
<evidence type="ECO:0000256" key="1">
    <source>
        <dbReference type="ARBA" id="ARBA00022898"/>
    </source>
</evidence>
<keyword evidence="1 3" id="KW-0663">Pyridoxal phosphate</keyword>
<dbReference type="Pfam" id="PF01041">
    <property type="entry name" value="DegT_DnrJ_EryC1"/>
    <property type="match status" value="1"/>
</dbReference>
<proteinExistence type="inferred from homology"/>
<protein>
    <submittedName>
        <fullName evidence="4">UDP-4-amino-4-deoxy-L-arabinose--oxoglutarate aminotransferase</fullName>
        <ecNumber evidence="4">2.6.1.87</ecNumber>
    </submittedName>
</protein>
<dbReference type="CDD" id="cd00616">
    <property type="entry name" value="AHBA_syn"/>
    <property type="match status" value="1"/>
</dbReference>
<dbReference type="GO" id="GO:0099620">
    <property type="term" value="F:UDP-4-amino-4-deoxy-L-arabinose aminotransferase"/>
    <property type="evidence" value="ECO:0007669"/>
    <property type="project" value="UniProtKB-EC"/>
</dbReference>
<dbReference type="Proteomes" id="UP000614580">
    <property type="component" value="Unassembled WGS sequence"/>
</dbReference>
<dbReference type="FunFam" id="3.40.640.10:FF:000089">
    <property type="entry name" value="Aminotransferase, DegT/DnrJ/EryC1/StrS family"/>
    <property type="match status" value="1"/>
</dbReference>
<sequence length="367" mass="40397">MQVPFLDLKTQYKELEKEVVPAVTTAMENGAFIGGPQVTGFEEEFAEFCDSKQCVGVNSGTDALRFALMAVGVQPGDEVITVPNTFIATTESISQVGARPVFVDISPDTCNMDPSGVEKAITEKTKAIIPVHLYGQTVDMDPLMESARKNGLAVIEDACQAHGALYKNRKAGSIGSVGCFSFYPGKNLGAYGEGGAAVTHDESIARKMSMIRDHGQSKKYYHDIEGYNGRLDAIQAGILRIKLKRLAGWNQSRRENAKYYDGLLSDLPDVTLVKEAEFAQSVYHLYVILVEDRDGLQKFLDSKGIATGLHYPLPLHLQKAYDHLGYSKGDFPVTEKIADRLLSLPMFPELTKDQIEYVVDAIKEFLL</sequence>
<dbReference type="InterPro" id="IPR015422">
    <property type="entry name" value="PyrdxlP-dep_Trfase_small"/>
</dbReference>
<dbReference type="InterPro" id="IPR015424">
    <property type="entry name" value="PyrdxlP-dep_Trfase"/>
</dbReference>
<name>A0A812A1F2_9EURY</name>
<dbReference type="InterPro" id="IPR000653">
    <property type="entry name" value="DegT/StrS_aminotransferase"/>
</dbReference>
<comment type="similarity">
    <text evidence="2 3">Belongs to the DegT/DnrJ/EryC1 family.</text>
</comment>
<evidence type="ECO:0000256" key="2">
    <source>
        <dbReference type="ARBA" id="ARBA00037999"/>
    </source>
</evidence>